<dbReference type="InterPro" id="IPR016084">
    <property type="entry name" value="Haem_Oase-like_multi-hlx"/>
</dbReference>
<sequence length="236" mass="25149">MVKPIAAGQGGGPLREELGALVADGARRLCEHPYYEGLRDGSLPGAALLHFTLQDSCHLLPGYGRAQARCSALARDDRQAAVLSRMATGALEDCTVRLAGLSSTAERLGLELAPDGQPPAVAPTTLGYVSFLAAAGATSLAAGLGAVLPSAWLYMLVTDDLLARHDPCSRYAKEVENAHPGEFYRGMLADFIDLVEEVAAGSSASERRELVRNAGHAVRYEWAFVDAAWRQEAWPF</sequence>
<dbReference type="SUPFAM" id="SSF48613">
    <property type="entry name" value="Heme oxygenase-like"/>
    <property type="match status" value="1"/>
</dbReference>
<evidence type="ECO:0000313" key="3">
    <source>
        <dbReference type="EMBL" id="MBB4924910.1"/>
    </source>
</evidence>
<dbReference type="Proteomes" id="UP000540506">
    <property type="component" value="Unassembled WGS sequence"/>
</dbReference>
<gene>
    <name evidence="3" type="ORF">FHR34_003903</name>
</gene>
<dbReference type="GO" id="GO:0050334">
    <property type="term" value="F:thiaminase activity"/>
    <property type="evidence" value="ECO:0007669"/>
    <property type="project" value="UniProtKB-EC"/>
</dbReference>
<name>A0A7W7R3T5_KITKI</name>
<dbReference type="Pfam" id="PF03070">
    <property type="entry name" value="TENA_THI-4"/>
    <property type="match status" value="1"/>
</dbReference>
<protein>
    <submittedName>
        <fullName evidence="3">Thiaminase/transcriptional activator TenA</fullName>
        <ecNumber evidence="3">3.5.99.2</ecNumber>
    </submittedName>
</protein>
<dbReference type="EMBL" id="JACHJV010000001">
    <property type="protein sequence ID" value="MBB4924910.1"/>
    <property type="molecule type" value="Genomic_DNA"/>
</dbReference>
<dbReference type="RefSeq" id="WP_184936779.1">
    <property type="nucleotide sequence ID" value="NZ_JACHJV010000001.1"/>
</dbReference>
<keyword evidence="3" id="KW-0378">Hydrolase</keyword>
<feature type="domain" description="Thiaminase-2/PQQC" evidence="2">
    <location>
        <begin position="28"/>
        <end position="230"/>
    </location>
</feature>
<proteinExistence type="predicted"/>
<dbReference type="EC" id="3.5.99.2" evidence="3"/>
<dbReference type="InterPro" id="IPR004305">
    <property type="entry name" value="Thiaminase-2/PQQC"/>
</dbReference>
<accession>A0A7W7R3T5</accession>
<evidence type="ECO:0000259" key="2">
    <source>
        <dbReference type="Pfam" id="PF03070"/>
    </source>
</evidence>
<comment type="caution">
    <text evidence="3">The sequence shown here is derived from an EMBL/GenBank/DDBJ whole genome shotgun (WGS) entry which is preliminary data.</text>
</comment>
<reference evidence="3 4" key="1">
    <citation type="submission" date="2020-08" db="EMBL/GenBank/DDBJ databases">
        <title>Sequencing the genomes of 1000 actinobacteria strains.</title>
        <authorList>
            <person name="Klenk H.-P."/>
        </authorList>
    </citation>
    <scope>NUCLEOTIDE SEQUENCE [LARGE SCALE GENOMIC DNA]</scope>
    <source>
        <strain evidence="3 4">DSM 41654</strain>
    </source>
</reference>
<evidence type="ECO:0000256" key="1">
    <source>
        <dbReference type="ARBA" id="ARBA00004948"/>
    </source>
</evidence>
<keyword evidence="4" id="KW-1185">Reference proteome</keyword>
<dbReference type="Gene3D" id="1.20.910.10">
    <property type="entry name" value="Heme oxygenase-like"/>
    <property type="match status" value="1"/>
</dbReference>
<evidence type="ECO:0000313" key="4">
    <source>
        <dbReference type="Proteomes" id="UP000540506"/>
    </source>
</evidence>
<dbReference type="AlphaFoldDB" id="A0A7W7R3T5"/>
<comment type="pathway">
    <text evidence="1">Cofactor biosynthesis; thiamine diphosphate biosynthesis.</text>
</comment>
<organism evidence="3 4">
    <name type="scientific">Kitasatospora kifunensis</name>
    <name type="common">Streptomyces kifunensis</name>
    <dbReference type="NCBI Taxonomy" id="58351"/>
    <lineage>
        <taxon>Bacteria</taxon>
        <taxon>Bacillati</taxon>
        <taxon>Actinomycetota</taxon>
        <taxon>Actinomycetes</taxon>
        <taxon>Kitasatosporales</taxon>
        <taxon>Streptomycetaceae</taxon>
        <taxon>Kitasatospora</taxon>
    </lineage>
</organism>